<protein>
    <recommendedName>
        <fullName evidence="5">Ubiquitin-like protease family profile domain-containing protein</fullName>
    </recommendedName>
</protein>
<evidence type="ECO:0000313" key="6">
    <source>
        <dbReference type="EMBL" id="KAK8953531.1"/>
    </source>
</evidence>
<comment type="caution">
    <text evidence="6">The sequence shown here is derived from an EMBL/GenBank/DDBJ whole genome shotgun (WGS) entry which is preliminary data.</text>
</comment>
<dbReference type="InterPro" id="IPR038765">
    <property type="entry name" value="Papain-like_cys_pep_sf"/>
</dbReference>
<comment type="similarity">
    <text evidence="1">Belongs to the peptidase C48 family.</text>
</comment>
<reference evidence="6 7" key="1">
    <citation type="journal article" date="2022" name="Nat. Plants">
        <title>Genomes of leafy and leafless Platanthera orchids illuminate the evolution of mycoheterotrophy.</title>
        <authorList>
            <person name="Li M.H."/>
            <person name="Liu K.W."/>
            <person name="Li Z."/>
            <person name="Lu H.C."/>
            <person name="Ye Q.L."/>
            <person name="Zhang D."/>
            <person name="Wang J.Y."/>
            <person name="Li Y.F."/>
            <person name="Zhong Z.M."/>
            <person name="Liu X."/>
            <person name="Yu X."/>
            <person name="Liu D.K."/>
            <person name="Tu X.D."/>
            <person name="Liu B."/>
            <person name="Hao Y."/>
            <person name="Liao X.Y."/>
            <person name="Jiang Y.T."/>
            <person name="Sun W.H."/>
            <person name="Chen J."/>
            <person name="Chen Y.Q."/>
            <person name="Ai Y."/>
            <person name="Zhai J.W."/>
            <person name="Wu S.S."/>
            <person name="Zhou Z."/>
            <person name="Hsiao Y.Y."/>
            <person name="Wu W.L."/>
            <person name="Chen Y.Y."/>
            <person name="Lin Y.F."/>
            <person name="Hsu J.L."/>
            <person name="Li C.Y."/>
            <person name="Wang Z.W."/>
            <person name="Zhao X."/>
            <person name="Zhong W.Y."/>
            <person name="Ma X.K."/>
            <person name="Ma L."/>
            <person name="Huang J."/>
            <person name="Chen G.Z."/>
            <person name="Huang M.Z."/>
            <person name="Huang L."/>
            <person name="Peng D.H."/>
            <person name="Luo Y.B."/>
            <person name="Zou S.Q."/>
            <person name="Chen S.P."/>
            <person name="Lan S."/>
            <person name="Tsai W.C."/>
            <person name="Van de Peer Y."/>
            <person name="Liu Z.J."/>
        </authorList>
    </citation>
    <scope>NUCLEOTIDE SEQUENCE [LARGE SCALE GENOMIC DNA]</scope>
    <source>
        <strain evidence="6">Lor288</strain>
    </source>
</reference>
<feature type="domain" description="Ubiquitin-like protease family profile" evidence="5">
    <location>
        <begin position="130"/>
        <end position="180"/>
    </location>
</feature>
<dbReference type="Pfam" id="PF02902">
    <property type="entry name" value="Peptidase_C48"/>
    <property type="match status" value="1"/>
</dbReference>
<dbReference type="EMBL" id="JBBWWR010000014">
    <property type="protein sequence ID" value="KAK8953531.1"/>
    <property type="molecule type" value="Genomic_DNA"/>
</dbReference>
<evidence type="ECO:0000259" key="5">
    <source>
        <dbReference type="Pfam" id="PF02902"/>
    </source>
</evidence>
<dbReference type="SUPFAM" id="SSF54001">
    <property type="entry name" value="Cysteine proteinases"/>
    <property type="match status" value="1"/>
</dbReference>
<dbReference type="Proteomes" id="UP001412067">
    <property type="component" value="Unassembled WGS sequence"/>
</dbReference>
<keyword evidence="7" id="KW-1185">Reference proteome</keyword>
<name>A0ABR2LXK4_9ASPA</name>
<dbReference type="InterPro" id="IPR003653">
    <property type="entry name" value="Peptidase_C48_C"/>
</dbReference>
<gene>
    <name evidence="6" type="ORF">KSP40_PGU010328</name>
</gene>
<organism evidence="6 7">
    <name type="scientific">Platanthera guangdongensis</name>
    <dbReference type="NCBI Taxonomy" id="2320717"/>
    <lineage>
        <taxon>Eukaryota</taxon>
        <taxon>Viridiplantae</taxon>
        <taxon>Streptophyta</taxon>
        <taxon>Embryophyta</taxon>
        <taxon>Tracheophyta</taxon>
        <taxon>Spermatophyta</taxon>
        <taxon>Magnoliopsida</taxon>
        <taxon>Liliopsida</taxon>
        <taxon>Asparagales</taxon>
        <taxon>Orchidaceae</taxon>
        <taxon>Orchidoideae</taxon>
        <taxon>Orchideae</taxon>
        <taxon>Orchidinae</taxon>
        <taxon>Platanthera</taxon>
    </lineage>
</organism>
<feature type="compositionally biased region" description="Basic residues" evidence="4">
    <location>
        <begin position="32"/>
        <end position="48"/>
    </location>
</feature>
<evidence type="ECO:0000256" key="1">
    <source>
        <dbReference type="ARBA" id="ARBA00005234"/>
    </source>
</evidence>
<evidence type="ECO:0000313" key="7">
    <source>
        <dbReference type="Proteomes" id="UP001412067"/>
    </source>
</evidence>
<proteinExistence type="inferred from homology"/>
<keyword evidence="3" id="KW-0378">Hydrolase</keyword>
<feature type="region of interest" description="Disordered" evidence="4">
    <location>
        <begin position="23"/>
        <end position="53"/>
    </location>
</feature>
<evidence type="ECO:0000256" key="3">
    <source>
        <dbReference type="ARBA" id="ARBA00022801"/>
    </source>
</evidence>
<evidence type="ECO:0000256" key="2">
    <source>
        <dbReference type="ARBA" id="ARBA00022670"/>
    </source>
</evidence>
<accession>A0ABR2LXK4</accession>
<sequence length="255" mass="28631">MATLDTTPPSTLEVTLVDLTPPSSPNSLIKNVKQRANRKRKVPGTSKKKNSDKCRVLPGNQTIFDIENLLMNRALIDDLLGEQWLLDVHINTWALVLSAQRRRSPTQFKSFLYISPDHTYFKRSKCFNSEAMISHVTPKNVRKTNILLMPVHTPHHWSLRVCDMKPRKWDFYDSMPRSAHKASLTTLVTNLAMVCRAFGEAPSRLGPFMGMVRAGCAADHFLLQALTFLCVVPPSLIIIAALRLIPEFGAKGLGI</sequence>
<keyword evidence="2" id="KW-0645">Protease</keyword>
<dbReference type="Gene3D" id="3.40.395.10">
    <property type="entry name" value="Adenoviral Proteinase, Chain A"/>
    <property type="match status" value="1"/>
</dbReference>
<evidence type="ECO:0000256" key="4">
    <source>
        <dbReference type="SAM" id="MobiDB-lite"/>
    </source>
</evidence>